<dbReference type="InterPro" id="IPR039536">
    <property type="entry name" value="TetR_C_Proteobacteria"/>
</dbReference>
<comment type="caution">
    <text evidence="4">The sequence shown here is derived from an EMBL/GenBank/DDBJ whole genome shotgun (WGS) entry which is preliminary data.</text>
</comment>
<dbReference type="PRINTS" id="PR00455">
    <property type="entry name" value="HTHTETR"/>
</dbReference>
<dbReference type="SUPFAM" id="SSF48498">
    <property type="entry name" value="Tetracyclin repressor-like, C-terminal domain"/>
    <property type="match status" value="1"/>
</dbReference>
<evidence type="ECO:0000313" key="5">
    <source>
        <dbReference type="Proteomes" id="UP000052052"/>
    </source>
</evidence>
<keyword evidence="5" id="KW-1185">Reference proteome</keyword>
<accession>A0A0R0CKT3</accession>
<sequence length="204" mass="23002">MSSPERTSSSDARRARVEDAVRGLLAEQGFRISMEAVAARVGCSKQTLYNQYGSKQELLRQVIESHLGQATGPLAQRQDDPATALMAFAEQHLNHLCDPWTVATGQLMCAEAHQFPEMAQAVFHDSCDNLTNKLAAWFARAMDKQLLRRADPQMTAELFLGMVVGLDFDRQRFKVPHRDTHLKRQRWAQFAVDNFLRAFAPVSN</sequence>
<protein>
    <recommendedName>
        <fullName evidence="3">HTH tetR-type domain-containing protein</fullName>
    </recommendedName>
</protein>
<dbReference type="Pfam" id="PF14246">
    <property type="entry name" value="TetR_C_7"/>
    <property type="match status" value="1"/>
</dbReference>
<dbReference type="PATRIC" id="fig|344882.3.peg.2566"/>
<dbReference type="GO" id="GO:0000976">
    <property type="term" value="F:transcription cis-regulatory region binding"/>
    <property type="evidence" value="ECO:0007669"/>
    <property type="project" value="TreeGrafter"/>
</dbReference>
<dbReference type="STRING" id="344882.ABB29_06150"/>
<dbReference type="AlphaFoldDB" id="A0A0R0CKT3"/>
<dbReference type="OrthoDB" id="8535430at2"/>
<keyword evidence="1 2" id="KW-0238">DNA-binding</keyword>
<dbReference type="RefSeq" id="WP_057657731.1">
    <property type="nucleotide sequence ID" value="NZ_LDJL01000005.1"/>
</dbReference>
<dbReference type="Gene3D" id="1.10.357.10">
    <property type="entry name" value="Tetracycline Repressor, domain 2"/>
    <property type="match status" value="1"/>
</dbReference>
<organism evidence="4 5">
    <name type="scientific">Pseudoxanthomonas dokdonensis</name>
    <dbReference type="NCBI Taxonomy" id="344882"/>
    <lineage>
        <taxon>Bacteria</taxon>
        <taxon>Pseudomonadati</taxon>
        <taxon>Pseudomonadota</taxon>
        <taxon>Gammaproteobacteria</taxon>
        <taxon>Lysobacterales</taxon>
        <taxon>Lysobacteraceae</taxon>
        <taxon>Pseudoxanthomonas</taxon>
    </lineage>
</organism>
<feature type="DNA-binding region" description="H-T-H motif" evidence="2">
    <location>
        <begin position="33"/>
        <end position="52"/>
    </location>
</feature>
<dbReference type="InterPro" id="IPR036271">
    <property type="entry name" value="Tet_transcr_reg_TetR-rel_C_sf"/>
</dbReference>
<evidence type="ECO:0000313" key="4">
    <source>
        <dbReference type="EMBL" id="KRG70637.1"/>
    </source>
</evidence>
<proteinExistence type="predicted"/>
<dbReference type="Proteomes" id="UP000052052">
    <property type="component" value="Unassembled WGS sequence"/>
</dbReference>
<feature type="domain" description="HTH tetR-type" evidence="3">
    <location>
        <begin position="11"/>
        <end position="70"/>
    </location>
</feature>
<dbReference type="PROSITE" id="PS50977">
    <property type="entry name" value="HTH_TETR_2"/>
    <property type="match status" value="1"/>
</dbReference>
<name>A0A0R0CKT3_9GAMM</name>
<dbReference type="InterPro" id="IPR009057">
    <property type="entry name" value="Homeodomain-like_sf"/>
</dbReference>
<dbReference type="Gene3D" id="1.10.10.60">
    <property type="entry name" value="Homeodomain-like"/>
    <property type="match status" value="1"/>
</dbReference>
<dbReference type="EMBL" id="LDJL01000005">
    <property type="protein sequence ID" value="KRG70637.1"/>
    <property type="molecule type" value="Genomic_DNA"/>
</dbReference>
<dbReference type="SUPFAM" id="SSF46689">
    <property type="entry name" value="Homeodomain-like"/>
    <property type="match status" value="1"/>
</dbReference>
<dbReference type="PANTHER" id="PTHR30055">
    <property type="entry name" value="HTH-TYPE TRANSCRIPTIONAL REGULATOR RUTR"/>
    <property type="match status" value="1"/>
</dbReference>
<dbReference type="InterPro" id="IPR050109">
    <property type="entry name" value="HTH-type_TetR-like_transc_reg"/>
</dbReference>
<reference evidence="4 5" key="1">
    <citation type="submission" date="2015-05" db="EMBL/GenBank/DDBJ databases">
        <title>Genome sequencing and analysis of members of genus Stenotrophomonas.</title>
        <authorList>
            <person name="Patil P.P."/>
            <person name="Midha S."/>
            <person name="Patil P.B."/>
        </authorList>
    </citation>
    <scope>NUCLEOTIDE SEQUENCE [LARGE SCALE GENOMIC DNA]</scope>
    <source>
        <strain evidence="4 5">DSM 21858</strain>
    </source>
</reference>
<evidence type="ECO:0000256" key="2">
    <source>
        <dbReference type="PROSITE-ProRule" id="PRU00335"/>
    </source>
</evidence>
<dbReference type="InterPro" id="IPR001647">
    <property type="entry name" value="HTH_TetR"/>
</dbReference>
<dbReference type="Pfam" id="PF00440">
    <property type="entry name" value="TetR_N"/>
    <property type="match status" value="1"/>
</dbReference>
<dbReference type="GO" id="GO:0003700">
    <property type="term" value="F:DNA-binding transcription factor activity"/>
    <property type="evidence" value="ECO:0007669"/>
    <property type="project" value="TreeGrafter"/>
</dbReference>
<gene>
    <name evidence="4" type="ORF">ABB29_06150</name>
</gene>
<evidence type="ECO:0000259" key="3">
    <source>
        <dbReference type="PROSITE" id="PS50977"/>
    </source>
</evidence>
<evidence type="ECO:0000256" key="1">
    <source>
        <dbReference type="ARBA" id="ARBA00023125"/>
    </source>
</evidence>
<dbReference type="PANTHER" id="PTHR30055:SF146">
    <property type="entry name" value="HTH-TYPE TRANSCRIPTIONAL DUAL REGULATOR CECR"/>
    <property type="match status" value="1"/>
</dbReference>